<proteinExistence type="predicted"/>
<dbReference type="EMBL" id="SOCA01000005">
    <property type="protein sequence ID" value="TDU69341.1"/>
    <property type="molecule type" value="Genomic_DNA"/>
</dbReference>
<evidence type="ECO:0000313" key="1">
    <source>
        <dbReference type="EMBL" id="TDU69341.1"/>
    </source>
</evidence>
<protein>
    <submittedName>
        <fullName evidence="1">Uncharacterized protein</fullName>
    </submittedName>
</protein>
<comment type="caution">
    <text evidence="1">The sequence shown here is derived from an EMBL/GenBank/DDBJ whole genome shotgun (WGS) entry which is preliminary data.</text>
</comment>
<sequence length="128" mass="14333">MTGQSMTTLSAQFSEVSSKQEFGYALRDYLDRFREAPSPDLLADEPALLESKLQDEGVADAYLAAAASWMSHQYGFAAPLWAQESKRVLDHPFFAAKTHGLRMILLQESPPEFRVRNLFVSANALHRA</sequence>
<name>A0A4R7RUJ9_9BACT</name>
<reference evidence="1 2" key="1">
    <citation type="submission" date="2019-03" db="EMBL/GenBank/DDBJ databases">
        <title>Genomic Encyclopedia of Archaeal and Bacterial Type Strains, Phase II (KMG-II): from individual species to whole genera.</title>
        <authorList>
            <person name="Goeker M."/>
        </authorList>
    </citation>
    <scope>NUCLEOTIDE SEQUENCE [LARGE SCALE GENOMIC DNA]</scope>
    <source>
        <strain evidence="1 2">ATCC 25309</strain>
    </source>
</reference>
<organism evidence="1 2">
    <name type="scientific">Prosthecobacter fusiformis</name>
    <dbReference type="NCBI Taxonomy" id="48464"/>
    <lineage>
        <taxon>Bacteria</taxon>
        <taxon>Pseudomonadati</taxon>
        <taxon>Verrucomicrobiota</taxon>
        <taxon>Verrucomicrobiia</taxon>
        <taxon>Verrucomicrobiales</taxon>
        <taxon>Verrucomicrobiaceae</taxon>
        <taxon>Prosthecobacter</taxon>
    </lineage>
</organism>
<keyword evidence="2" id="KW-1185">Reference proteome</keyword>
<evidence type="ECO:0000313" key="2">
    <source>
        <dbReference type="Proteomes" id="UP000295662"/>
    </source>
</evidence>
<dbReference type="AlphaFoldDB" id="A0A4R7RUJ9"/>
<dbReference type="Proteomes" id="UP000295662">
    <property type="component" value="Unassembled WGS sequence"/>
</dbReference>
<accession>A0A4R7RUJ9</accession>
<gene>
    <name evidence="1" type="ORF">EI77_02994</name>
</gene>